<dbReference type="PROSITE" id="PS51819">
    <property type="entry name" value="VOC"/>
    <property type="match status" value="2"/>
</dbReference>
<dbReference type="PANTHER" id="PTHR21366">
    <property type="entry name" value="GLYOXALASE FAMILY PROTEIN"/>
    <property type="match status" value="1"/>
</dbReference>
<name>R8AZM7_9GAMM</name>
<accession>R8AZM7</accession>
<protein>
    <submittedName>
        <fullName evidence="2">Glyoxalase</fullName>
    </submittedName>
</protein>
<dbReference type="PATRIC" id="fig|1318628.3.peg.2510"/>
<dbReference type="eggNOG" id="COG0346">
    <property type="taxonomic scope" value="Bacteria"/>
</dbReference>
<evidence type="ECO:0000259" key="1">
    <source>
        <dbReference type="PROSITE" id="PS51819"/>
    </source>
</evidence>
<dbReference type="RefSeq" id="WP_012138590.1">
    <property type="nucleotide sequence ID" value="NZ_KE007326.1"/>
</dbReference>
<dbReference type="InterPro" id="IPR050383">
    <property type="entry name" value="GlyoxalaseI/FosfomycinResist"/>
</dbReference>
<dbReference type="Pfam" id="PF00903">
    <property type="entry name" value="Glyoxalase"/>
    <property type="match status" value="1"/>
</dbReference>
<dbReference type="OrthoDB" id="6909416at2"/>
<keyword evidence="3" id="KW-1185">Reference proteome</keyword>
<dbReference type="EMBL" id="ASAD01000013">
    <property type="protein sequence ID" value="EON91769.1"/>
    <property type="molecule type" value="Genomic_DNA"/>
</dbReference>
<comment type="caution">
    <text evidence="2">The sequence shown here is derived from an EMBL/GenBank/DDBJ whole genome shotgun (WGS) entry which is preliminary data.</text>
</comment>
<dbReference type="InterPro" id="IPR037523">
    <property type="entry name" value="VOC_core"/>
</dbReference>
<reference evidence="2 3" key="1">
    <citation type="journal article" date="2013" name="Genome Announc.">
        <title>Draft Genome Sequence of the Moderately Halophilic Bacterium Marinobacter lipolyticus Strain SM19.</title>
        <authorList>
            <person name="Papke R.T."/>
            <person name="de la Haba R.R."/>
            <person name="Infante-Dominguez C."/>
            <person name="Perez D."/>
            <person name="Sanchez-Porro C."/>
            <person name="Lapierre P."/>
            <person name="Ventosa A."/>
        </authorList>
    </citation>
    <scope>NUCLEOTIDE SEQUENCE [LARGE SCALE GENOMIC DNA]</scope>
    <source>
        <strain evidence="2 3">SM19</strain>
    </source>
</reference>
<dbReference type="InterPro" id="IPR004360">
    <property type="entry name" value="Glyas_Fos-R_dOase_dom"/>
</dbReference>
<dbReference type="InterPro" id="IPR029068">
    <property type="entry name" value="Glyas_Bleomycin-R_OHBP_Dase"/>
</dbReference>
<evidence type="ECO:0000313" key="3">
    <source>
        <dbReference type="Proteomes" id="UP000016540"/>
    </source>
</evidence>
<sequence>MALNKEPNQPTRPVGVHSLDHFALNVPCLETAHDFYTSFGLDVREESGVLVLRSHFDPHPWAYLHHGTRKSLRQICFGVYAKDLPIIEARVRAEGLSVDADPEGLQGFWFHDCDGTRVGVRVAPKVTPDEKASTSFEPVPVGNRGAPYRRHAPKVRPRRLSHILLFTRNLNRTLNFYSRILGLRLSDRAADIVAFMHAIHGADHHTVAFVQSEAPGFHHCSWDVASINEVGLGAMFMADKGWAEGWGLGRHVLGSNYFHYVRDPWGSYSEYSFDIDYVPAGVEWQSADHPPEDSLYLWGPEAPPEFTINFEAL</sequence>
<dbReference type="PANTHER" id="PTHR21366:SF14">
    <property type="entry name" value="GLYOXALASE DOMAIN-CONTAINING PROTEIN 5"/>
    <property type="match status" value="1"/>
</dbReference>
<evidence type="ECO:0000313" key="2">
    <source>
        <dbReference type="EMBL" id="EON91769.1"/>
    </source>
</evidence>
<proteinExistence type="predicted"/>
<dbReference type="HOGENOM" id="CLU_052361_3_1_6"/>
<dbReference type="Gene3D" id="3.10.180.10">
    <property type="entry name" value="2,3-Dihydroxybiphenyl 1,2-Dioxygenase, domain 1"/>
    <property type="match status" value="2"/>
</dbReference>
<gene>
    <name evidence="2" type="ORF">MARLIPOL_12570</name>
</gene>
<dbReference type="SUPFAM" id="SSF54593">
    <property type="entry name" value="Glyoxalase/Bleomycin resistance protein/Dihydroxybiphenyl dioxygenase"/>
    <property type="match status" value="1"/>
</dbReference>
<feature type="domain" description="VOC" evidence="1">
    <location>
        <begin position="159"/>
        <end position="274"/>
    </location>
</feature>
<organism evidence="2 3">
    <name type="scientific">Marinobacter lipolyticus SM19</name>
    <dbReference type="NCBI Taxonomy" id="1318628"/>
    <lineage>
        <taxon>Bacteria</taxon>
        <taxon>Pseudomonadati</taxon>
        <taxon>Pseudomonadota</taxon>
        <taxon>Gammaproteobacteria</taxon>
        <taxon>Pseudomonadales</taxon>
        <taxon>Marinobacteraceae</taxon>
        <taxon>Marinobacter</taxon>
    </lineage>
</organism>
<dbReference type="STRING" id="1318628.MARLIPOL_12570"/>
<dbReference type="Proteomes" id="UP000016540">
    <property type="component" value="Unassembled WGS sequence"/>
</dbReference>
<dbReference type="AlphaFoldDB" id="R8AZM7"/>
<feature type="domain" description="VOC" evidence="1">
    <location>
        <begin position="18"/>
        <end position="138"/>
    </location>
</feature>